<dbReference type="InterPro" id="IPR049052">
    <property type="entry name" value="nSTAND1"/>
</dbReference>
<dbReference type="Gene3D" id="2.130.10.10">
    <property type="entry name" value="YVTN repeat-like/Quinoprotein amine dehydrogenase"/>
    <property type="match status" value="1"/>
</dbReference>
<evidence type="ECO:0000313" key="3">
    <source>
        <dbReference type="EMBL" id="MFC4979605.1"/>
    </source>
</evidence>
<dbReference type="SUPFAM" id="SSF69322">
    <property type="entry name" value="Tricorn protease domain 2"/>
    <property type="match status" value="1"/>
</dbReference>
<reference evidence="4" key="1">
    <citation type="journal article" date="2019" name="Int. J. Syst. Evol. Microbiol.">
        <title>The Global Catalogue of Microorganisms (GCM) 10K type strain sequencing project: providing services to taxonomists for standard genome sequencing and annotation.</title>
        <authorList>
            <consortium name="The Broad Institute Genomics Platform"/>
            <consortium name="The Broad Institute Genome Sequencing Center for Infectious Disease"/>
            <person name="Wu L."/>
            <person name="Ma J."/>
        </authorList>
    </citation>
    <scope>NUCLEOTIDE SEQUENCE [LARGE SCALE GENOMIC DNA]</scope>
    <source>
        <strain evidence="4">ICMP 257</strain>
    </source>
</reference>
<gene>
    <name evidence="3" type="ORF">ACFPL4_14735</name>
</gene>
<dbReference type="InterPro" id="IPR015943">
    <property type="entry name" value="WD40/YVTN_repeat-like_dom_sf"/>
</dbReference>
<comment type="caution">
    <text evidence="3">The sequence shown here is derived from an EMBL/GenBank/DDBJ whole genome shotgun (WGS) entry which is preliminary data.</text>
</comment>
<name>A0ABV9VBN3_STRAZ</name>
<dbReference type="InterPro" id="IPR027417">
    <property type="entry name" value="P-loop_NTPase"/>
</dbReference>
<feature type="domain" description="AAA+ ATPase" evidence="2">
    <location>
        <begin position="254"/>
        <end position="418"/>
    </location>
</feature>
<dbReference type="InterPro" id="IPR009003">
    <property type="entry name" value="Peptidase_S1_PA"/>
</dbReference>
<protein>
    <submittedName>
        <fullName evidence="3">Trypsin-like peptidase domain-containing protein</fullName>
    </submittedName>
</protein>
<proteinExistence type="predicted"/>
<dbReference type="SUPFAM" id="SSF50978">
    <property type="entry name" value="WD40 repeat-like"/>
    <property type="match status" value="1"/>
</dbReference>
<organism evidence="3 4">
    <name type="scientific">Streptomyces atroolivaceus</name>
    <dbReference type="NCBI Taxonomy" id="66869"/>
    <lineage>
        <taxon>Bacteria</taxon>
        <taxon>Bacillati</taxon>
        <taxon>Actinomycetota</taxon>
        <taxon>Actinomycetes</taxon>
        <taxon>Kitasatosporales</taxon>
        <taxon>Streptomycetaceae</taxon>
        <taxon>Streptomyces</taxon>
    </lineage>
</organism>
<dbReference type="InterPro" id="IPR003593">
    <property type="entry name" value="AAA+_ATPase"/>
</dbReference>
<evidence type="ECO:0000256" key="1">
    <source>
        <dbReference type="SAM" id="Phobius"/>
    </source>
</evidence>
<keyword evidence="1" id="KW-1133">Transmembrane helix</keyword>
<evidence type="ECO:0000313" key="4">
    <source>
        <dbReference type="Proteomes" id="UP001595908"/>
    </source>
</evidence>
<keyword evidence="1" id="KW-0472">Membrane</keyword>
<dbReference type="Pfam" id="PF20703">
    <property type="entry name" value="nSTAND1"/>
    <property type="match status" value="1"/>
</dbReference>
<dbReference type="SUPFAM" id="SSF52540">
    <property type="entry name" value="P-loop containing nucleoside triphosphate hydrolases"/>
    <property type="match status" value="1"/>
</dbReference>
<sequence length="1458" mass="157902">MAGEDARSADETLNAAVVRVRGENGTIAGGGVLVTRDRVLTCAHVVSDAQGKERDLEVAVGTTVRLDFPLAEGAGGERFTAEVEQWIPEQPRHCGDLAVLRLREPVPGTRPLPLAGSDALSRSPVRVVGFPEGELGMLWHRGELSGKSSGDWIQLSRADTRTAHVTGGYSGSPVWDDQRGAVVGIVVAAQRKQDDTQQAFAISVKAVLQKLPDLARALTRDPFPGLATYQESDEEIFFGRSADVDEVVTALKGDHPAVILCGPSGCGKSSLALAGVVPRMRRENRENYDAVVVNAGTEGSLSSGLATDLYEAVRKGRYGDPRAESVDQVEGWLADKGLVNTLNRLRGRAGGRYLVVLDQAEALLDRDEAEVEEAAGLLFPRGGAGAGSRLLVTLRSDFMDAALKHPRLGPLVRSSRTLPLTPMTREQLREVITKPLEKAPAVTYDPGLAQRILDDACQEPEGMSLLGFVLKQLWDEQFAGRLRTTAYEAMHGMQGALEKHCNEAWKQCVGDDDKADAARLLRGLVRVLPGSGTPLRRRLTREEAGESGWELARSFAARRLLVLRGAKNEPETAELAHETLINVWPALKEQVKEDSRFLAGRAELNHDHKRWTKEDRSPDLLPGAKQLGSIEVWLKDREGELGAEERDFLSRARQRQRGRRARIRAAWIAAALVLALIAGLGTFLVLQHHISTQRQAEGRSRLLANFSAEVAKQDPGQAALIAMGAYEIAPTDEARNAVLRRYDQFKEAAWVLTGTEGKIRSAATSVDGAVTLATSDNGRATLFVRRAGKTQRLQLGLDEMAFHPLVSRDGRRIAYVSATGAFVWHDVDRTADGPEELLGAPHTLRAGPFEEIAGLMKLTSTDSSLMAFSPDAGHVATMADGRLWVWDLVTKRHHEVPRRASRNDESVWYGQDKNTLIVQSSPDPTRTSLTTVDVETGTVRKLADDVENGSSYGAGIGLSGDGGVLVVCREGENEETKVYQALRVTDGRVLSSYTEKRETSGCETIAVDEEGERFAANEFNTWTVVDARQGRRLQVTETPVHEKTIGRLLEGAHQPLVLAVAEGNVALTALSLTPSDVDNSDIVVSSPRLIDGGKTLLAHVRRWDEPDSGETLALIDAASGQITSSVKRPESLAALDPAAKNSLTVNDAGTLVADVVGRNKILIRQIPSLRKVAEITTLMPPVDERGIGDPMTLTFFRSGDELLTLSGSRIEHWNARSGSRLSETVDARDLELGVGRPARSHSPGGDPGPEFVLNSPPHAGRAQITVYGDPVLYTIDLGTGEEDKARRVRLGRDVETAFLDTSGRYAVAKTPGGMLELWSAATGRRPSRMVGPLGPLGSNDRFTGDGFTFSFTGRDGEFYVANGSSVRFQQLSDSSSFETYDFAANQYFVAATEDGKTLLRTLSGGGFGGGNGDRGRLDLIHLDPGLWKHHLCDVVGHDLTWDERLGLPSGLPEVICPA</sequence>
<accession>A0ABV9VBN3</accession>
<keyword evidence="4" id="KW-1185">Reference proteome</keyword>
<dbReference type="EMBL" id="JBHSJE010000003">
    <property type="protein sequence ID" value="MFC4979605.1"/>
    <property type="molecule type" value="Genomic_DNA"/>
</dbReference>
<dbReference type="GeneID" id="31235283"/>
<dbReference type="SUPFAM" id="SSF50494">
    <property type="entry name" value="Trypsin-like serine proteases"/>
    <property type="match status" value="1"/>
</dbReference>
<dbReference type="RefSeq" id="WP_033302980.1">
    <property type="nucleotide sequence ID" value="NZ_JBHSJE010000003.1"/>
</dbReference>
<dbReference type="Gene3D" id="3.40.50.300">
    <property type="entry name" value="P-loop containing nucleotide triphosphate hydrolases"/>
    <property type="match status" value="1"/>
</dbReference>
<dbReference type="InterPro" id="IPR043504">
    <property type="entry name" value="Peptidase_S1_PA_chymotrypsin"/>
</dbReference>
<dbReference type="InterPro" id="IPR036322">
    <property type="entry name" value="WD40_repeat_dom_sf"/>
</dbReference>
<dbReference type="Proteomes" id="UP001595908">
    <property type="component" value="Unassembled WGS sequence"/>
</dbReference>
<dbReference type="SMART" id="SM00382">
    <property type="entry name" value="AAA"/>
    <property type="match status" value="1"/>
</dbReference>
<evidence type="ECO:0000259" key="2">
    <source>
        <dbReference type="SMART" id="SM00382"/>
    </source>
</evidence>
<dbReference type="Pfam" id="PF13365">
    <property type="entry name" value="Trypsin_2"/>
    <property type="match status" value="1"/>
</dbReference>
<dbReference type="Gene3D" id="2.40.10.10">
    <property type="entry name" value="Trypsin-like serine proteases"/>
    <property type="match status" value="2"/>
</dbReference>
<feature type="transmembrane region" description="Helical" evidence="1">
    <location>
        <begin position="665"/>
        <end position="686"/>
    </location>
</feature>
<keyword evidence="1" id="KW-0812">Transmembrane</keyword>